<evidence type="ECO:0000313" key="4">
    <source>
        <dbReference type="EMBL" id="ODO08103.1"/>
    </source>
</evidence>
<reference evidence="4 5" key="1">
    <citation type="submission" date="2016-06" db="EMBL/GenBank/DDBJ databases">
        <title>Evolution of pathogenesis and genome organization in the Tremellales.</title>
        <authorList>
            <person name="Cuomo C."/>
            <person name="Litvintseva A."/>
            <person name="Heitman J."/>
            <person name="Chen Y."/>
            <person name="Sun S."/>
            <person name="Springer D."/>
            <person name="Dromer F."/>
            <person name="Young S."/>
            <person name="Zeng Q."/>
            <person name="Chapman S."/>
            <person name="Gujja S."/>
            <person name="Saif S."/>
            <person name="Birren B."/>
        </authorList>
    </citation>
    <scope>NUCLEOTIDE SEQUENCE [LARGE SCALE GENOMIC DNA]</scope>
    <source>
        <strain evidence="4 5">CBS 6273</strain>
    </source>
</reference>
<feature type="compositionally biased region" description="Gly residues" evidence="2">
    <location>
        <begin position="88"/>
        <end position="101"/>
    </location>
</feature>
<evidence type="ECO:0000256" key="2">
    <source>
        <dbReference type="SAM" id="MobiDB-lite"/>
    </source>
</evidence>
<dbReference type="SMART" id="SM00360">
    <property type="entry name" value="RRM"/>
    <property type="match status" value="1"/>
</dbReference>
<dbReference type="PROSITE" id="PS50102">
    <property type="entry name" value="RRM"/>
    <property type="match status" value="1"/>
</dbReference>
<gene>
    <name evidence="4" type="ORF">I350_03687</name>
</gene>
<dbReference type="CDD" id="cd12363">
    <property type="entry name" value="RRM_TRA2"/>
    <property type="match status" value="1"/>
</dbReference>
<protein>
    <recommendedName>
        <fullName evidence="3">RRM domain-containing protein</fullName>
    </recommendedName>
</protein>
<accession>A0A1E3K5H3</accession>
<dbReference type="Proteomes" id="UP000095149">
    <property type="component" value="Unassembled WGS sequence"/>
</dbReference>
<dbReference type="InterPro" id="IPR035979">
    <property type="entry name" value="RBD_domain_sf"/>
</dbReference>
<dbReference type="SUPFAM" id="SSF54928">
    <property type="entry name" value="RNA-binding domain, RBD"/>
    <property type="match status" value="1"/>
</dbReference>
<feature type="region of interest" description="Disordered" evidence="2">
    <location>
        <begin position="1"/>
        <end position="112"/>
    </location>
</feature>
<evidence type="ECO:0000256" key="1">
    <source>
        <dbReference type="PROSITE-ProRule" id="PRU00176"/>
    </source>
</evidence>
<sequence length="353" mass="39628">MSVLFSRDTADRLQSQSGSYENAPPDLAAPVPARDPYDSRAASPPRRSSVSEDRYASRPPPARYDYDEPPRDGAADRYPPQDAPAGRPTGGGYDRPYGGSGAAAPFRPPEAPKVEANNVLGVFGLSIRTRERDLEDEFMRYGDVEKVVIVYDQRSDRSRGFGFITMRTVEDATRCIDKLNGLSLHGRNIRVDYSATQKPHHSTPGQYMGVKRGGYGGDSYQRDDRRGGGRYDDRRDYGRRDDYYSGSRDSYRDNRRDRDPYEGRSRRDEYDYPKDKYAGEKSYDYDDRRSARRSRYSASPPRNGGGGASRDYDAPAPRSSSGWDYDAPPPPRTSGGSRDYDASAPPPPEVPRY</sequence>
<dbReference type="PANTHER" id="PTHR48034">
    <property type="entry name" value="TRANSFORMER-2 SEX-DETERMINING PROTEIN-RELATED"/>
    <property type="match status" value="1"/>
</dbReference>
<dbReference type="InterPro" id="IPR000504">
    <property type="entry name" value="RRM_dom"/>
</dbReference>
<feature type="compositionally biased region" description="Pro residues" evidence="2">
    <location>
        <begin position="344"/>
        <end position="353"/>
    </location>
</feature>
<dbReference type="InterPro" id="IPR012677">
    <property type="entry name" value="Nucleotide-bd_a/b_plait_sf"/>
</dbReference>
<feature type="region of interest" description="Disordered" evidence="2">
    <location>
        <begin position="193"/>
        <end position="353"/>
    </location>
</feature>
<dbReference type="Pfam" id="PF00076">
    <property type="entry name" value="RRM_1"/>
    <property type="match status" value="1"/>
</dbReference>
<feature type="compositionally biased region" description="Low complexity" evidence="2">
    <location>
        <begin position="39"/>
        <end position="48"/>
    </location>
</feature>
<comment type="caution">
    <text evidence="4">The sequence shown here is derived from an EMBL/GenBank/DDBJ whole genome shotgun (WGS) entry which is preliminary data.</text>
</comment>
<keyword evidence="1" id="KW-0694">RNA-binding</keyword>
<feature type="domain" description="RRM" evidence="3">
    <location>
        <begin position="118"/>
        <end position="196"/>
    </location>
</feature>
<feature type="compositionally biased region" description="Basic and acidic residues" evidence="2">
    <location>
        <begin position="220"/>
        <end position="289"/>
    </location>
</feature>
<evidence type="ECO:0000313" key="5">
    <source>
        <dbReference type="Proteomes" id="UP000095149"/>
    </source>
</evidence>
<dbReference type="Gene3D" id="3.30.70.330">
    <property type="match status" value="1"/>
</dbReference>
<name>A0A1E3K5H3_9TREE</name>
<organism evidence="4 5">
    <name type="scientific">Cryptococcus amylolentus CBS 6273</name>
    <dbReference type="NCBI Taxonomy" id="1296118"/>
    <lineage>
        <taxon>Eukaryota</taxon>
        <taxon>Fungi</taxon>
        <taxon>Dikarya</taxon>
        <taxon>Basidiomycota</taxon>
        <taxon>Agaricomycotina</taxon>
        <taxon>Tremellomycetes</taxon>
        <taxon>Tremellales</taxon>
        <taxon>Cryptococcaceae</taxon>
        <taxon>Cryptococcus</taxon>
    </lineage>
</organism>
<dbReference type="AlphaFoldDB" id="A0A1E3K5H3"/>
<proteinExistence type="predicted"/>
<dbReference type="InterPro" id="IPR050441">
    <property type="entry name" value="RBM"/>
</dbReference>
<feature type="compositionally biased region" description="Basic and acidic residues" evidence="2">
    <location>
        <begin position="64"/>
        <end position="75"/>
    </location>
</feature>
<evidence type="ECO:0000259" key="3">
    <source>
        <dbReference type="PROSITE" id="PS50102"/>
    </source>
</evidence>
<dbReference type="GO" id="GO:0003723">
    <property type="term" value="F:RNA binding"/>
    <property type="evidence" value="ECO:0007669"/>
    <property type="project" value="UniProtKB-UniRule"/>
</dbReference>
<dbReference type="EMBL" id="MEKH01000005">
    <property type="protein sequence ID" value="ODO08103.1"/>
    <property type="molecule type" value="Genomic_DNA"/>
</dbReference>